<organism evidence="2">
    <name type="scientific">Myoviridae sp. ct2th6</name>
    <dbReference type="NCBI Taxonomy" id="2826606"/>
    <lineage>
        <taxon>Viruses</taxon>
        <taxon>Duplodnaviria</taxon>
        <taxon>Heunggongvirae</taxon>
        <taxon>Uroviricota</taxon>
        <taxon>Caudoviricetes</taxon>
    </lineage>
</organism>
<evidence type="ECO:0000256" key="1">
    <source>
        <dbReference type="SAM" id="MobiDB-lite"/>
    </source>
</evidence>
<sequence length="85" mass="9150">MALKETWQSYNETTKQYETSHPETEASQVVGLAAAIEEGTKSAIDKEGSKTYAPKESPTFTGKVTADNVVVSTSLTIPGGKVWIE</sequence>
<protein>
    <submittedName>
        <fullName evidence="2">Uncharacterized protein</fullName>
    </submittedName>
</protein>
<dbReference type="EMBL" id="BK015209">
    <property type="protein sequence ID" value="DAD96130.1"/>
    <property type="molecule type" value="Genomic_DNA"/>
</dbReference>
<accession>A0A8S5NPC8</accession>
<reference evidence="2" key="1">
    <citation type="journal article" date="2021" name="Proc. Natl. Acad. Sci. U.S.A.">
        <title>A Catalog of Tens of Thousands of Viruses from Human Metagenomes Reveals Hidden Associations with Chronic Diseases.</title>
        <authorList>
            <person name="Tisza M.J."/>
            <person name="Buck C.B."/>
        </authorList>
    </citation>
    <scope>NUCLEOTIDE SEQUENCE</scope>
    <source>
        <strain evidence="2">Ct2th6</strain>
    </source>
</reference>
<feature type="compositionally biased region" description="Polar residues" evidence="1">
    <location>
        <begin position="1"/>
        <end position="17"/>
    </location>
</feature>
<proteinExistence type="predicted"/>
<feature type="region of interest" description="Disordered" evidence="1">
    <location>
        <begin position="1"/>
        <end position="26"/>
    </location>
</feature>
<name>A0A8S5NPC8_9CAUD</name>
<evidence type="ECO:0000313" key="2">
    <source>
        <dbReference type="EMBL" id="DAD96130.1"/>
    </source>
</evidence>